<keyword evidence="3 4" id="KW-0408">Iron</keyword>
<dbReference type="PROSITE" id="PS51007">
    <property type="entry name" value="CYTC"/>
    <property type="match status" value="1"/>
</dbReference>
<sequence>MRLFLALSVSALIGSSCSRIEKEESVTAIPVDPKVEKLKLPDGFQAEHLHSPSENEQGSWVSMTFDGKGRMIASDQYGALYRLELPPIGSDSAKPKVEKLIIRDGAIVDSAKTHGGMGYAQGLLWAFNSLYVMVNHNSDEEFSKGSGLYRLQDTDGDDQFDKVTLLKELKGEGEHGPHSVVLSPDKKSLYVVAGNHTDLPEMDAYRLPPVWQNDNLFPEIKDPRGHANDRGAPGGWVARIDSLGQHWELISAGYRNSFDLAFNDAGELFTYDSDMEWDFGMPWYRPTRIAHVTSGSEYGWRTGNGKWSTVYPDNLPPVLNIGQGSPTNLVHGGKARFPEKYRNSLFAFDWSFGIIYAIHLQPEGSSYSATAEEFISGSPLPLTDGVVGPDGALYFLTGGRRLESDLYRVYYDDYKNTDQKLTADKSAPKETEERRIRKQLEKYHTGARAGAVDFAWPYLNHKDRFVQYAARIAVEHQPVSQWQERALKEQDPEIKTQAIIALARHGNKALSDEMLESLINIDYAQLQEQEQLNLLRAFELVLYRHGTPEPALKKKVIAYLDSHYPARTNDLNRSLSKILIALEAPQVVAKTIALLDKAKDDKSETATASSDLILRNPQYGLDIAGMLASVPPAQQTYYATALSAAKTGWTPELREEYFKWMYNAFNYKGGRSYVGFVDKARKAALSNVPKSQFAYYNTISGDSLLSGGGLELANANSYQPQGPGRRWTVEEALPLVENNLSQRNLEQGKAIYAATLCKSCHSMGGEGGFVGPDLSQLGNRFTPKDILEAIIHPDSVISDQYAATVFHLKDGSSVVGRLTNENDNTYFVSQNPFAPQILREIPKSDVTRTKQSEVSPMVANLINRLNPEELQDLMAYLISAGNKKHKVYTVSAKPGNEKK</sequence>
<dbReference type="InterPro" id="IPR011041">
    <property type="entry name" value="Quinoprot_gluc/sorb_DH_b-prop"/>
</dbReference>
<evidence type="ECO:0000256" key="1">
    <source>
        <dbReference type="ARBA" id="ARBA00022617"/>
    </source>
</evidence>
<accession>A0ABW6C105</accession>
<dbReference type="SUPFAM" id="SSF46626">
    <property type="entry name" value="Cytochrome c"/>
    <property type="match status" value="1"/>
</dbReference>
<dbReference type="InterPro" id="IPR036909">
    <property type="entry name" value="Cyt_c-like_dom_sf"/>
</dbReference>
<dbReference type="SUPFAM" id="SSF50952">
    <property type="entry name" value="Soluble quinoprotein glucose dehydrogenase"/>
    <property type="match status" value="1"/>
</dbReference>
<dbReference type="NCBIfam" id="TIGR02603">
    <property type="entry name" value="CxxCH_TIGR02603"/>
    <property type="match status" value="1"/>
</dbReference>
<dbReference type="InterPro" id="IPR011042">
    <property type="entry name" value="6-blade_b-propeller_TolB-like"/>
</dbReference>
<dbReference type="InterPro" id="IPR013427">
    <property type="entry name" value="Haem-bd_dom_put"/>
</dbReference>
<gene>
    <name evidence="6" type="ORF">ACFS7Z_25640</name>
</gene>
<dbReference type="Gene3D" id="2.120.10.30">
    <property type="entry name" value="TolB, C-terminal domain"/>
    <property type="match status" value="1"/>
</dbReference>
<dbReference type="PANTHER" id="PTHR33546:SF1">
    <property type="entry name" value="LARGE, MULTIFUNCTIONAL SECRETED PROTEIN"/>
    <property type="match status" value="1"/>
</dbReference>
<dbReference type="InterPro" id="IPR009056">
    <property type="entry name" value="Cyt_c-like_dom"/>
</dbReference>
<dbReference type="Gene3D" id="1.10.760.10">
    <property type="entry name" value="Cytochrome c-like domain"/>
    <property type="match status" value="1"/>
</dbReference>
<name>A0ABW6C105_9BACT</name>
<dbReference type="Proteomes" id="UP001597641">
    <property type="component" value="Unassembled WGS sequence"/>
</dbReference>
<reference evidence="7" key="1">
    <citation type="journal article" date="2019" name="Int. J. Syst. Evol. Microbiol.">
        <title>The Global Catalogue of Microorganisms (GCM) 10K type strain sequencing project: providing services to taxonomists for standard genome sequencing and annotation.</title>
        <authorList>
            <consortium name="The Broad Institute Genomics Platform"/>
            <consortium name="The Broad Institute Genome Sequencing Center for Infectious Disease"/>
            <person name="Wu L."/>
            <person name="Ma J."/>
        </authorList>
    </citation>
    <scope>NUCLEOTIDE SEQUENCE [LARGE SCALE GENOMIC DNA]</scope>
    <source>
        <strain evidence="7">KCTC 23984</strain>
    </source>
</reference>
<dbReference type="PROSITE" id="PS51257">
    <property type="entry name" value="PROKAR_LIPOPROTEIN"/>
    <property type="match status" value="1"/>
</dbReference>
<keyword evidence="7" id="KW-1185">Reference proteome</keyword>
<keyword evidence="2 4" id="KW-0479">Metal-binding</keyword>
<comment type="caution">
    <text evidence="6">The sequence shown here is derived from an EMBL/GenBank/DDBJ whole genome shotgun (WGS) entry which is preliminary data.</text>
</comment>
<organism evidence="6 7">
    <name type="scientific">Pontibacter toksunensis</name>
    <dbReference type="NCBI Taxonomy" id="1332631"/>
    <lineage>
        <taxon>Bacteria</taxon>
        <taxon>Pseudomonadati</taxon>
        <taxon>Bacteroidota</taxon>
        <taxon>Cytophagia</taxon>
        <taxon>Cytophagales</taxon>
        <taxon>Hymenobacteraceae</taxon>
        <taxon>Pontibacter</taxon>
    </lineage>
</organism>
<evidence type="ECO:0000256" key="4">
    <source>
        <dbReference type="PROSITE-ProRule" id="PRU00433"/>
    </source>
</evidence>
<proteinExistence type="predicted"/>
<dbReference type="PANTHER" id="PTHR33546">
    <property type="entry name" value="LARGE, MULTIFUNCTIONAL SECRETED PROTEIN-RELATED"/>
    <property type="match status" value="1"/>
</dbReference>
<dbReference type="Pfam" id="PF00034">
    <property type="entry name" value="Cytochrom_C"/>
    <property type="match status" value="1"/>
</dbReference>
<feature type="domain" description="Cytochrome c" evidence="5">
    <location>
        <begin position="743"/>
        <end position="881"/>
    </location>
</feature>
<protein>
    <submittedName>
        <fullName evidence="6">C-type cytochrome</fullName>
    </submittedName>
</protein>
<dbReference type="RefSeq" id="WP_377491791.1">
    <property type="nucleotide sequence ID" value="NZ_JBHUOX010000041.1"/>
</dbReference>
<evidence type="ECO:0000259" key="5">
    <source>
        <dbReference type="PROSITE" id="PS51007"/>
    </source>
</evidence>
<evidence type="ECO:0000256" key="2">
    <source>
        <dbReference type="ARBA" id="ARBA00022723"/>
    </source>
</evidence>
<keyword evidence="1 4" id="KW-0349">Heme</keyword>
<evidence type="ECO:0000313" key="7">
    <source>
        <dbReference type="Proteomes" id="UP001597641"/>
    </source>
</evidence>
<evidence type="ECO:0000256" key="3">
    <source>
        <dbReference type="ARBA" id="ARBA00023004"/>
    </source>
</evidence>
<evidence type="ECO:0000313" key="6">
    <source>
        <dbReference type="EMBL" id="MFD3003765.1"/>
    </source>
</evidence>
<dbReference type="EMBL" id="JBHUOX010000041">
    <property type="protein sequence ID" value="MFD3003765.1"/>
    <property type="molecule type" value="Genomic_DNA"/>
</dbReference>